<name>A0A379JLE6_9NOCA</name>
<dbReference type="SMART" id="SM00347">
    <property type="entry name" value="HTH_MARR"/>
    <property type="match status" value="1"/>
</dbReference>
<proteinExistence type="predicted"/>
<accession>A0A379JLE6</accession>
<dbReference type="Pfam" id="PF12802">
    <property type="entry name" value="MarR_2"/>
    <property type="match status" value="1"/>
</dbReference>
<dbReference type="PANTHER" id="PTHR33164:SF103">
    <property type="entry name" value="REGULATORY PROTEIN MARR"/>
    <property type="match status" value="1"/>
</dbReference>
<dbReference type="PROSITE" id="PS50995">
    <property type="entry name" value="HTH_MARR_2"/>
    <property type="match status" value="1"/>
</dbReference>
<keyword evidence="3" id="KW-1185">Reference proteome</keyword>
<sequence>MLTNMTEAIEDDLPELFLRTARRIRRAQQADLAPLGLTPAQARALRILGHSAEPLRMSALAERLGIVPRSATTVVDALEAAGWVDRATDPANRRATLVALTDSGRAVLTRMSDARRRAARDLFARLSPGHRASLRAILAELDAADGDMPRG</sequence>
<dbReference type="GO" id="GO:0003700">
    <property type="term" value="F:DNA-binding transcription factor activity"/>
    <property type="evidence" value="ECO:0007669"/>
    <property type="project" value="InterPro"/>
</dbReference>
<protein>
    <submittedName>
        <fullName evidence="2">Transcriptional repressor MprA</fullName>
    </submittedName>
</protein>
<dbReference type="InterPro" id="IPR036388">
    <property type="entry name" value="WH-like_DNA-bd_sf"/>
</dbReference>
<dbReference type="AlphaFoldDB" id="A0A379JLE6"/>
<gene>
    <name evidence="2" type="ORF">NCTC1934_06150</name>
</gene>
<evidence type="ECO:0000313" key="2">
    <source>
        <dbReference type="EMBL" id="SUD48813.1"/>
    </source>
</evidence>
<dbReference type="InterPro" id="IPR039422">
    <property type="entry name" value="MarR/SlyA-like"/>
</dbReference>
<dbReference type="Gene3D" id="1.10.10.10">
    <property type="entry name" value="Winged helix-like DNA-binding domain superfamily/Winged helix DNA-binding domain"/>
    <property type="match status" value="1"/>
</dbReference>
<reference evidence="2 3" key="1">
    <citation type="submission" date="2018-06" db="EMBL/GenBank/DDBJ databases">
        <authorList>
            <consortium name="Pathogen Informatics"/>
            <person name="Doyle S."/>
        </authorList>
    </citation>
    <scope>NUCLEOTIDE SEQUENCE [LARGE SCALE GENOMIC DNA]</scope>
    <source>
        <strain evidence="2 3">NCTC1934</strain>
    </source>
</reference>
<dbReference type="Proteomes" id="UP000255467">
    <property type="component" value="Unassembled WGS sequence"/>
</dbReference>
<dbReference type="PANTHER" id="PTHR33164">
    <property type="entry name" value="TRANSCRIPTIONAL REGULATOR, MARR FAMILY"/>
    <property type="match status" value="1"/>
</dbReference>
<dbReference type="EMBL" id="UGRY01000005">
    <property type="protein sequence ID" value="SUD48813.1"/>
    <property type="molecule type" value="Genomic_DNA"/>
</dbReference>
<dbReference type="InterPro" id="IPR000835">
    <property type="entry name" value="HTH_MarR-typ"/>
</dbReference>
<organism evidence="2 3">
    <name type="scientific">Nocardia otitidiscaviarum</name>
    <dbReference type="NCBI Taxonomy" id="1823"/>
    <lineage>
        <taxon>Bacteria</taxon>
        <taxon>Bacillati</taxon>
        <taxon>Actinomycetota</taxon>
        <taxon>Actinomycetes</taxon>
        <taxon>Mycobacteriales</taxon>
        <taxon>Nocardiaceae</taxon>
        <taxon>Nocardia</taxon>
    </lineage>
</organism>
<evidence type="ECO:0000259" key="1">
    <source>
        <dbReference type="PROSITE" id="PS50995"/>
    </source>
</evidence>
<feature type="domain" description="HTH marR-type" evidence="1">
    <location>
        <begin position="10"/>
        <end position="143"/>
    </location>
</feature>
<dbReference type="PRINTS" id="PR00598">
    <property type="entry name" value="HTHMARR"/>
</dbReference>
<dbReference type="InterPro" id="IPR036390">
    <property type="entry name" value="WH_DNA-bd_sf"/>
</dbReference>
<dbReference type="SUPFAM" id="SSF46785">
    <property type="entry name" value="Winged helix' DNA-binding domain"/>
    <property type="match status" value="1"/>
</dbReference>
<evidence type="ECO:0000313" key="3">
    <source>
        <dbReference type="Proteomes" id="UP000255467"/>
    </source>
</evidence>
<dbReference type="GO" id="GO:0006950">
    <property type="term" value="P:response to stress"/>
    <property type="evidence" value="ECO:0007669"/>
    <property type="project" value="TreeGrafter"/>
</dbReference>